<organism evidence="1 2">
    <name type="scientific">Pluteus cervinus</name>
    <dbReference type="NCBI Taxonomy" id="181527"/>
    <lineage>
        <taxon>Eukaryota</taxon>
        <taxon>Fungi</taxon>
        <taxon>Dikarya</taxon>
        <taxon>Basidiomycota</taxon>
        <taxon>Agaricomycotina</taxon>
        <taxon>Agaricomycetes</taxon>
        <taxon>Agaricomycetidae</taxon>
        <taxon>Agaricales</taxon>
        <taxon>Pluteineae</taxon>
        <taxon>Pluteaceae</taxon>
        <taxon>Pluteus</taxon>
    </lineage>
</organism>
<sequence length="241" mass="26074">MVNGSSSDQLGGSDGRRNTESTGEIIQRVIGGGKPPNASSATQSTGKDSQGSGSVDDAQRDAQQRQPSSQGTSSGQRGERGVSSPVFEAATVKSIEKVVEDFRSGRFARFEAIGRIGDTLQITANPTDTRRLTAFASYCSQIDEHERISRESGERGKAASRVTNFESEVIKSVTSGSVLSDDRERVKRLRPSGSVASDAELSDEEEVLESTKKRRVLRRDMPWFEAELRAEALVDPSCLET</sequence>
<feature type="non-terminal residue" evidence="1">
    <location>
        <position position="241"/>
    </location>
</feature>
<evidence type="ECO:0000313" key="2">
    <source>
        <dbReference type="Proteomes" id="UP000308600"/>
    </source>
</evidence>
<accession>A0ACD3AE63</accession>
<keyword evidence="2" id="KW-1185">Reference proteome</keyword>
<reference evidence="1 2" key="1">
    <citation type="journal article" date="2019" name="Nat. Ecol. Evol.">
        <title>Megaphylogeny resolves global patterns of mushroom evolution.</title>
        <authorList>
            <person name="Varga T."/>
            <person name="Krizsan K."/>
            <person name="Foldi C."/>
            <person name="Dima B."/>
            <person name="Sanchez-Garcia M."/>
            <person name="Sanchez-Ramirez S."/>
            <person name="Szollosi G.J."/>
            <person name="Szarkandi J.G."/>
            <person name="Papp V."/>
            <person name="Albert L."/>
            <person name="Andreopoulos W."/>
            <person name="Angelini C."/>
            <person name="Antonin V."/>
            <person name="Barry K.W."/>
            <person name="Bougher N.L."/>
            <person name="Buchanan P."/>
            <person name="Buyck B."/>
            <person name="Bense V."/>
            <person name="Catcheside P."/>
            <person name="Chovatia M."/>
            <person name="Cooper J."/>
            <person name="Damon W."/>
            <person name="Desjardin D."/>
            <person name="Finy P."/>
            <person name="Geml J."/>
            <person name="Haridas S."/>
            <person name="Hughes K."/>
            <person name="Justo A."/>
            <person name="Karasinski D."/>
            <person name="Kautmanova I."/>
            <person name="Kiss B."/>
            <person name="Kocsube S."/>
            <person name="Kotiranta H."/>
            <person name="LaButti K.M."/>
            <person name="Lechner B.E."/>
            <person name="Liimatainen K."/>
            <person name="Lipzen A."/>
            <person name="Lukacs Z."/>
            <person name="Mihaltcheva S."/>
            <person name="Morgado L.N."/>
            <person name="Niskanen T."/>
            <person name="Noordeloos M.E."/>
            <person name="Ohm R.A."/>
            <person name="Ortiz-Santana B."/>
            <person name="Ovrebo C."/>
            <person name="Racz N."/>
            <person name="Riley R."/>
            <person name="Savchenko A."/>
            <person name="Shiryaev A."/>
            <person name="Soop K."/>
            <person name="Spirin V."/>
            <person name="Szebenyi C."/>
            <person name="Tomsovsky M."/>
            <person name="Tulloss R.E."/>
            <person name="Uehling J."/>
            <person name="Grigoriev I.V."/>
            <person name="Vagvolgyi C."/>
            <person name="Papp T."/>
            <person name="Martin F.M."/>
            <person name="Miettinen O."/>
            <person name="Hibbett D.S."/>
            <person name="Nagy L.G."/>
        </authorList>
    </citation>
    <scope>NUCLEOTIDE SEQUENCE [LARGE SCALE GENOMIC DNA]</scope>
    <source>
        <strain evidence="1 2">NL-1719</strain>
    </source>
</reference>
<dbReference type="EMBL" id="ML208499">
    <property type="protein sequence ID" value="TFK63882.1"/>
    <property type="molecule type" value="Genomic_DNA"/>
</dbReference>
<dbReference type="Proteomes" id="UP000308600">
    <property type="component" value="Unassembled WGS sequence"/>
</dbReference>
<gene>
    <name evidence="1" type="ORF">BDN72DRAFT_861767</name>
</gene>
<proteinExistence type="predicted"/>
<name>A0ACD3AE63_9AGAR</name>
<protein>
    <submittedName>
        <fullName evidence="1">Uncharacterized protein</fullName>
    </submittedName>
</protein>
<evidence type="ECO:0000313" key="1">
    <source>
        <dbReference type="EMBL" id="TFK63882.1"/>
    </source>
</evidence>